<feature type="compositionally biased region" description="Basic and acidic residues" evidence="1">
    <location>
        <begin position="37"/>
        <end position="55"/>
    </location>
</feature>
<feature type="domain" description="Peptidase C39-like" evidence="2">
    <location>
        <begin position="332"/>
        <end position="463"/>
    </location>
</feature>
<dbReference type="InterPro" id="IPR039564">
    <property type="entry name" value="Peptidase_C39-like"/>
</dbReference>
<protein>
    <submittedName>
        <fullName evidence="3">C39 family peptidase</fullName>
    </submittedName>
</protein>
<evidence type="ECO:0000256" key="1">
    <source>
        <dbReference type="SAM" id="MobiDB-lite"/>
    </source>
</evidence>
<gene>
    <name evidence="3" type="ORF">QR721_03070</name>
</gene>
<dbReference type="PANTHER" id="PTHR37806:SF1">
    <property type="entry name" value="PEPTIDASE C39-LIKE DOMAIN-CONTAINING PROTEIN"/>
    <property type="match status" value="1"/>
</dbReference>
<dbReference type="RefSeq" id="WP_348029013.1">
    <property type="nucleotide sequence ID" value="NZ_CP129113.1"/>
</dbReference>
<sequence>MRKYIVFILALFSIYSFSHKWLITTVFAQSGSPQVTTDEKAVPGKQSETKQKESANEPEAVQIEATISEPNTTGNVEHPVQPADGIKLNKETEGQSATMNSEPLTVTVGNIKYYLDSQKRITHSEVYKSDRVEKIQQFHPGSTIENAQKSIKYIFHLNTSGHITKASMLDAKSQNVINEYTYYAYTVFGSHAQNIQYKFTINNDGHLINASKYEKRTKRVLNLYTYYNNTIYGNHGNRIKYGFSFNTNGHLSKAYKREAGTKRLTNWYNYYSGTIYGKHEDKIRYRFDIDKNGYLSKAIEKEKGTARLLTTYKYKPKTRYGRHAEHISERILNVPVISQLPSLPTGCEITAVTMMLRYKGSKVGHVTLAREMPKHHSNPNLGYVGNPFAKSGWTIYPPALKKLVKKYSGSSTILTGKTNATLEKQLRNKKPVVIWASRMHGFSVHAITLTGYNSSYYYYNDPWIGKKNVKIKKTDFNRLWSNQKKRAISL</sequence>
<reference evidence="3" key="1">
    <citation type="submission" date="2023-06" db="EMBL/GenBank/DDBJ databases">
        <title>A Treasure from Seagulls: Isolation and Description of Aciduricobacillus qingdaonensis gen. nov., sp. nov., a Rare Obligately Uric Acid-utilizing Member in the Family Bacillaceae.</title>
        <authorList>
            <person name="Liu W."/>
            <person name="Wang B."/>
        </authorList>
    </citation>
    <scope>NUCLEOTIDE SEQUENCE</scope>
    <source>
        <strain evidence="3">44XB</strain>
    </source>
</reference>
<dbReference type="Pfam" id="PF13529">
    <property type="entry name" value="Peptidase_C39_2"/>
    <property type="match status" value="1"/>
</dbReference>
<dbReference type="PANTHER" id="PTHR37806">
    <property type="entry name" value="LMO0724 PROTEIN"/>
    <property type="match status" value="1"/>
</dbReference>
<accession>A0ABY9KWJ4</accession>
<evidence type="ECO:0000259" key="2">
    <source>
        <dbReference type="Pfam" id="PF13529"/>
    </source>
</evidence>
<feature type="region of interest" description="Disordered" evidence="1">
    <location>
        <begin position="33"/>
        <end position="59"/>
    </location>
</feature>
<keyword evidence="4" id="KW-1185">Reference proteome</keyword>
<name>A0ABY9KWJ4_9BACI</name>
<proteinExistence type="predicted"/>
<evidence type="ECO:0000313" key="4">
    <source>
        <dbReference type="Proteomes" id="UP001180087"/>
    </source>
</evidence>
<organism evidence="3 4">
    <name type="scientific">Aciduricibacillus chroicocephali</name>
    <dbReference type="NCBI Taxonomy" id="3054939"/>
    <lineage>
        <taxon>Bacteria</taxon>
        <taxon>Bacillati</taxon>
        <taxon>Bacillota</taxon>
        <taxon>Bacilli</taxon>
        <taxon>Bacillales</taxon>
        <taxon>Bacillaceae</taxon>
        <taxon>Aciduricibacillus</taxon>
    </lineage>
</organism>
<dbReference type="EMBL" id="CP129113">
    <property type="protein sequence ID" value="WLV25228.1"/>
    <property type="molecule type" value="Genomic_DNA"/>
</dbReference>
<dbReference type="Proteomes" id="UP001180087">
    <property type="component" value="Chromosome"/>
</dbReference>
<dbReference type="Gene3D" id="3.90.70.10">
    <property type="entry name" value="Cysteine proteinases"/>
    <property type="match status" value="1"/>
</dbReference>
<evidence type="ECO:0000313" key="3">
    <source>
        <dbReference type="EMBL" id="WLV25228.1"/>
    </source>
</evidence>